<accession>A0A8R1YBC2</accession>
<feature type="domain" description="CWH43-like N-terminal" evidence="1">
    <location>
        <begin position="239"/>
        <end position="458"/>
    </location>
</feature>
<dbReference type="GO" id="GO:0005789">
    <property type="term" value="C:endoplasmic reticulum membrane"/>
    <property type="evidence" value="ECO:0000318"/>
    <property type="project" value="GO_Central"/>
</dbReference>
<protein>
    <recommendedName>
        <fullName evidence="1">CWH43-like N-terminal domain-containing protein</fullName>
    </recommendedName>
</protein>
<dbReference type="InterPro" id="IPR039545">
    <property type="entry name" value="PGAP2"/>
</dbReference>
<evidence type="ECO:0000259" key="1">
    <source>
        <dbReference type="Pfam" id="PF10277"/>
    </source>
</evidence>
<keyword evidence="3" id="KW-1185">Reference proteome</keyword>
<dbReference type="EnsemblMetazoa" id="PPA05993.1">
    <property type="protein sequence ID" value="PPA05993.1"/>
    <property type="gene ID" value="WBGene00095547"/>
</dbReference>
<dbReference type="AlphaFoldDB" id="A0A2A6C1W9"/>
<dbReference type="InterPro" id="IPR019402">
    <property type="entry name" value="CWH43_N"/>
</dbReference>
<reference evidence="2" key="2">
    <citation type="submission" date="2022-06" db="UniProtKB">
        <authorList>
            <consortium name="EnsemblMetazoa"/>
        </authorList>
    </citation>
    <scope>IDENTIFICATION</scope>
    <source>
        <strain evidence="2">PS312</strain>
    </source>
</reference>
<gene>
    <name evidence="2" type="primary">WBGene00095547</name>
</gene>
<evidence type="ECO:0000313" key="3">
    <source>
        <dbReference type="Proteomes" id="UP000005239"/>
    </source>
</evidence>
<sequence length="534" mass="60503">MCLLLLYCQITVLPDKNKEMNSVVGVYSCIVYTLLSSSNAVLLLPDCPHVSRYLNHCLSLSEFLSGIPPIYYLIGVWQPQKYFWMLILFVHFPAKLLVGSMYPQVWPTTGRLSPRTFIFWSCFSEGISFVLLSVFNVESSFGFNVHAFFFITWTAASTATMIVFLNFLILKVILLLIFIMNTIHPLPDCTPILDKNEYFAFCIIEYIMVDENGWFWMTSKPDHKSVPWPAVEPSIFLPLKWLSLASTLLPAAGVYFCVAYTFTFGKEAISNLTLSSCPDVKSGLPPISYSIGSWEPQKLIWLLVLFTHFPPRIFLTMLYPQVWAPGSGKVWIASCCALEGISLVLITIFDVDSIAGFHVHAAFFASWAFGSVACMGVTVHLMRLTGLKDRSELFHRTFIYKCLLLASFILAVAVASVLYPMSQRFCLSWAYSIFCIFEYSLVGMNAAFWAINLHEFSTIYVGFRITSVRTEALEWITVDNKYRSIVQIFIGCSLIVHIETTGANKVFIITRSQLGTYKMVSSIVNLWSLCEMFL</sequence>
<dbReference type="OrthoDB" id="5874654at2759"/>
<dbReference type="Proteomes" id="UP000005239">
    <property type="component" value="Unassembled WGS sequence"/>
</dbReference>
<evidence type="ECO:0000313" key="2">
    <source>
        <dbReference type="EnsemblMetazoa" id="PPA05993.1"/>
    </source>
</evidence>
<dbReference type="Pfam" id="PF10277">
    <property type="entry name" value="Frag1"/>
    <property type="match status" value="1"/>
</dbReference>
<accession>A0A2A6C1W9</accession>
<dbReference type="GO" id="GO:0006506">
    <property type="term" value="P:GPI anchor biosynthetic process"/>
    <property type="evidence" value="ECO:0000318"/>
    <property type="project" value="GO_Central"/>
</dbReference>
<proteinExistence type="predicted"/>
<dbReference type="GO" id="GO:0000139">
    <property type="term" value="C:Golgi membrane"/>
    <property type="evidence" value="ECO:0007669"/>
    <property type="project" value="InterPro"/>
</dbReference>
<dbReference type="PANTHER" id="PTHR12892:SF15">
    <property type="entry name" value="POST-GPI ATTACHMENT TO PROTEINS FACTOR 2-LIKE"/>
    <property type="match status" value="1"/>
</dbReference>
<dbReference type="PANTHER" id="PTHR12892">
    <property type="entry name" value="FGF RECEPTOR ACTIVATING PROTEIN 1"/>
    <property type="match status" value="1"/>
</dbReference>
<reference evidence="3" key="1">
    <citation type="journal article" date="2008" name="Nat. Genet.">
        <title>The Pristionchus pacificus genome provides a unique perspective on nematode lifestyle and parasitism.</title>
        <authorList>
            <person name="Dieterich C."/>
            <person name="Clifton S.W."/>
            <person name="Schuster L.N."/>
            <person name="Chinwalla A."/>
            <person name="Delehaunty K."/>
            <person name="Dinkelacker I."/>
            <person name="Fulton L."/>
            <person name="Fulton R."/>
            <person name="Godfrey J."/>
            <person name="Minx P."/>
            <person name="Mitreva M."/>
            <person name="Roeseler W."/>
            <person name="Tian H."/>
            <person name="Witte H."/>
            <person name="Yang S.P."/>
            <person name="Wilson R.K."/>
            <person name="Sommer R.J."/>
        </authorList>
    </citation>
    <scope>NUCLEOTIDE SEQUENCE [LARGE SCALE GENOMIC DNA]</scope>
    <source>
        <strain evidence="3">PS312</strain>
    </source>
</reference>
<name>A0A2A6C1W9_PRIPA</name>
<organism evidence="2 3">
    <name type="scientific">Pristionchus pacificus</name>
    <name type="common">Parasitic nematode worm</name>
    <dbReference type="NCBI Taxonomy" id="54126"/>
    <lineage>
        <taxon>Eukaryota</taxon>
        <taxon>Metazoa</taxon>
        <taxon>Ecdysozoa</taxon>
        <taxon>Nematoda</taxon>
        <taxon>Chromadorea</taxon>
        <taxon>Rhabditida</taxon>
        <taxon>Rhabditina</taxon>
        <taxon>Diplogasteromorpha</taxon>
        <taxon>Diplogasteroidea</taxon>
        <taxon>Neodiplogasteridae</taxon>
        <taxon>Pristionchus</taxon>
    </lineage>
</organism>